<feature type="compositionally biased region" description="Basic and acidic residues" evidence="1">
    <location>
        <begin position="684"/>
        <end position="693"/>
    </location>
</feature>
<dbReference type="Pfam" id="PF01426">
    <property type="entry name" value="BAH"/>
    <property type="match status" value="1"/>
</dbReference>
<dbReference type="SMART" id="SM00439">
    <property type="entry name" value="BAH"/>
    <property type="match status" value="1"/>
</dbReference>
<dbReference type="Gene3D" id="2.30.30.490">
    <property type="match status" value="1"/>
</dbReference>
<organism evidence="4 5">
    <name type="scientific">Populus alba x Populus x berolinensis</name>
    <dbReference type="NCBI Taxonomy" id="444605"/>
    <lineage>
        <taxon>Eukaryota</taxon>
        <taxon>Viridiplantae</taxon>
        <taxon>Streptophyta</taxon>
        <taxon>Embryophyta</taxon>
        <taxon>Tracheophyta</taxon>
        <taxon>Spermatophyta</taxon>
        <taxon>Magnoliopsida</taxon>
        <taxon>eudicotyledons</taxon>
        <taxon>Gunneridae</taxon>
        <taxon>Pentapetalae</taxon>
        <taxon>rosids</taxon>
        <taxon>fabids</taxon>
        <taxon>Malpighiales</taxon>
        <taxon>Salicaceae</taxon>
        <taxon>Saliceae</taxon>
        <taxon>Populus</taxon>
    </lineage>
</organism>
<name>A0AAD6R998_9ROSI</name>
<dbReference type="GO" id="GO:0003682">
    <property type="term" value="F:chromatin binding"/>
    <property type="evidence" value="ECO:0007669"/>
    <property type="project" value="InterPro"/>
</dbReference>
<evidence type="ECO:0000256" key="1">
    <source>
        <dbReference type="SAM" id="MobiDB-lite"/>
    </source>
</evidence>
<dbReference type="InterPro" id="IPR003618">
    <property type="entry name" value="TFIIS_cen_dom"/>
</dbReference>
<dbReference type="PANTHER" id="PTHR46871:SF1">
    <property type="entry name" value="BROMO-ADJACENT HOMOLOGY (BAH) DOMAIN-CONTAINING PROTEIN"/>
    <property type="match status" value="1"/>
</dbReference>
<dbReference type="GO" id="GO:0006351">
    <property type="term" value="P:DNA-templated transcription"/>
    <property type="evidence" value="ECO:0007669"/>
    <property type="project" value="InterPro"/>
</dbReference>
<feature type="region of interest" description="Disordered" evidence="1">
    <location>
        <begin position="364"/>
        <end position="395"/>
    </location>
</feature>
<comment type="caution">
    <text evidence="4">The sequence shown here is derived from an EMBL/GenBank/DDBJ whole genome shotgun (WGS) entry which is preliminary data.</text>
</comment>
<dbReference type="CDD" id="cd04713">
    <property type="entry name" value="BAH_plant_3"/>
    <property type="match status" value="1"/>
</dbReference>
<feature type="domain" description="TFIIS central" evidence="3">
    <location>
        <begin position="339"/>
        <end position="495"/>
    </location>
</feature>
<dbReference type="SUPFAM" id="SSF46942">
    <property type="entry name" value="Elongation factor TFIIS domain 2"/>
    <property type="match status" value="1"/>
</dbReference>
<feature type="compositionally biased region" description="Polar residues" evidence="1">
    <location>
        <begin position="669"/>
        <end position="678"/>
    </location>
</feature>
<feature type="compositionally biased region" description="Basic and acidic residues" evidence="1">
    <location>
        <begin position="296"/>
        <end position="310"/>
    </location>
</feature>
<proteinExistence type="predicted"/>
<dbReference type="InterPro" id="IPR043151">
    <property type="entry name" value="BAH_sf"/>
</dbReference>
<evidence type="ECO:0000259" key="2">
    <source>
        <dbReference type="PROSITE" id="PS51038"/>
    </source>
</evidence>
<protein>
    <submittedName>
        <fullName evidence="4">Uncharacterized protein</fullName>
    </submittedName>
</protein>
<dbReference type="Pfam" id="PF07500">
    <property type="entry name" value="TFIIS_M"/>
    <property type="match status" value="1"/>
</dbReference>
<evidence type="ECO:0000313" key="5">
    <source>
        <dbReference type="Proteomes" id="UP001164929"/>
    </source>
</evidence>
<feature type="compositionally biased region" description="Basic and acidic residues" evidence="1">
    <location>
        <begin position="364"/>
        <end position="381"/>
    </location>
</feature>
<dbReference type="InterPro" id="IPR001025">
    <property type="entry name" value="BAH_dom"/>
</dbReference>
<evidence type="ECO:0000259" key="3">
    <source>
        <dbReference type="PROSITE" id="PS51321"/>
    </source>
</evidence>
<feature type="domain" description="BAH" evidence="2">
    <location>
        <begin position="116"/>
        <end position="235"/>
    </location>
</feature>
<accession>A0AAD6R998</accession>
<dbReference type="InterPro" id="IPR036575">
    <property type="entry name" value="TFIIS_cen_dom_sf"/>
</dbReference>
<feature type="compositionally biased region" description="Basic residues" evidence="1">
    <location>
        <begin position="59"/>
        <end position="68"/>
    </location>
</feature>
<feature type="region of interest" description="Disordered" evidence="1">
    <location>
        <begin position="468"/>
        <end position="490"/>
    </location>
</feature>
<feature type="compositionally biased region" description="Acidic residues" evidence="1">
    <location>
        <begin position="74"/>
        <end position="85"/>
    </location>
</feature>
<feature type="region of interest" description="Disordered" evidence="1">
    <location>
        <begin position="665"/>
        <end position="693"/>
    </location>
</feature>
<dbReference type="PROSITE" id="PS51321">
    <property type="entry name" value="TFIIS_CENTRAL"/>
    <property type="match status" value="1"/>
</dbReference>
<feature type="compositionally biased region" description="Acidic residues" evidence="1">
    <location>
        <begin position="47"/>
        <end position="56"/>
    </location>
</feature>
<evidence type="ECO:0000313" key="4">
    <source>
        <dbReference type="EMBL" id="KAJ7004077.1"/>
    </source>
</evidence>
<dbReference type="EMBL" id="JAQIZT010000003">
    <property type="protein sequence ID" value="KAJ7004077.1"/>
    <property type="molecule type" value="Genomic_DNA"/>
</dbReference>
<sequence length="1393" mass="156780">MGNRRFAQVSTSDEEEEAPPKAPSLLTKTKPVNNSEMERKRKKIEHQEEEEEEEEVAVTRRRGRPRKKVREEKSEEEVEVEEVPQEDAKPAGVLTRVSGKGRGRRTHFDAFEFDGNRYELEDPVLLVPEDKEQKPYVAIIKDISQTKHGSLMVTGQWFYRPEEAERKGGGSWQSRDTRELFYSFHRDEVPAESVMHKCVVHFVPIHKQLPNRKQYPGFIVQKVYDTVERKLWKLTDKDYEYNKQHGIDLLVQKTLSRMGDLPDIEIEDAPTAAPEQDDPVKAKRTLRRKNVSPLDVTREEEATGRPDNLKAETPGSCPSNNSEYHAILVKFDALTGDTLRDKWLERLLQSIQYMCSSPNYTLDDGKLKGGSDGDDHKKEQKSQGAANGSEENSAKVGKSFPWLDAAVPAVSALEKASHDALSSDFQKYNQKLRQLAFNLKNNAFLARRLLNKELEPSKMLNMSPNELKEGLTAEETAKKEPDGSERMQMTDARCSRCSEFKVRLRDIIQAGHGARYQLECIACGNSWYASRDEVSMLLIDTPNSARSLGTAPWATAKFDEVEKKLVSPCESDKATEFLKKTSEPYMPVLENQRSFSKYGFWQNERCKYLLVGLHGRQETKKIPIILVSRSLGYKHSIVQVRGGSIMFSWKIVDLLMELEMELDSEKSSTSDLSPNTVLSHRRSSKAEKRNANGKLTRKDDFLRMKEGFTDISFRHYRSSSCKNVPSRPVGLQGNIELKRGSIYQSSREVRRTKEMGSNGGRRAIELSRASDTSFSFRIVDSLCSLDEESMPKRSLASSVNSNSNSKFVRRPCVEPRSSDDFIEICPNLDKRDKHSVGAVRSDSIGNPNFKCEKVVGPLNDGNELLERDTALTFHQSVSAKVEMPCSPCSSESDFSNGAISKSQFSPIRKIFDPFTKSKSIRSPFCHVPEPSDAKTTGMSNMGRNQTFRRSLFRDFSHTAQKSDFGSQIVKKDHHHSAVVCSPVHLHGCLKMEIKHGVPFFEFSLNRPEEVLVAKTWKANNACNWVYTFHSISNRKKSNATGRGLSDGNKESSVVGQMQVSCYLCSELKDGGNFDNSLVTEFVLYDNVHARQRVSAEESPGVRPDIGAKPGLVGGSHEMDDNSDAAKFKHQPQHAFDRGDLDSSNPYPWAAAVLHPDLEIAAVVIKLPFAKRESLKYKRGDKGSDKMHSNLLNLSVGEQRMKIIRDEENQEKVKVVIPTGKHSLPRGDGRGPSSLLDRWRSGGGCDCGGWDMACPLTVFGNPGIQCAEDEPLLDNQRPLELFLQGMKENNIPAMTMTVLEEGQYAVDFHAQLSTLQAFSICVAILHGTKATCVTGEERGNRLSHCNSLKMLMEEEVKFFIEAVTEEEKRKASKKVEGIKQSYVLNPPFSPIARV</sequence>
<keyword evidence="5" id="KW-1185">Reference proteome</keyword>
<reference evidence="4" key="1">
    <citation type="journal article" date="2023" name="Mol. Ecol. Resour.">
        <title>Chromosome-level genome assembly of a triploid poplar Populus alba 'Berolinensis'.</title>
        <authorList>
            <person name="Chen S."/>
            <person name="Yu Y."/>
            <person name="Wang X."/>
            <person name="Wang S."/>
            <person name="Zhang T."/>
            <person name="Zhou Y."/>
            <person name="He R."/>
            <person name="Meng N."/>
            <person name="Wang Y."/>
            <person name="Liu W."/>
            <person name="Liu Z."/>
            <person name="Liu J."/>
            <person name="Guo Q."/>
            <person name="Huang H."/>
            <person name="Sederoff R.R."/>
            <person name="Wang G."/>
            <person name="Qu G."/>
            <person name="Chen S."/>
        </authorList>
    </citation>
    <scope>NUCLEOTIDE SEQUENCE</scope>
    <source>
        <strain evidence="4">SC-2020</strain>
    </source>
</reference>
<feature type="region of interest" description="Disordered" evidence="1">
    <location>
        <begin position="1"/>
        <end position="87"/>
    </location>
</feature>
<dbReference type="InterPro" id="IPR021916">
    <property type="entry name" value="DUF3527"/>
</dbReference>
<feature type="region of interest" description="Disordered" evidence="1">
    <location>
        <begin position="267"/>
        <end position="319"/>
    </location>
</feature>
<dbReference type="PANTHER" id="PTHR46871">
    <property type="entry name" value="BROMO-ADJACENT HOMOLOGY (BAH) DOMAIN-CONTAINING PROTEIN"/>
    <property type="match status" value="1"/>
</dbReference>
<dbReference type="SMART" id="SM00510">
    <property type="entry name" value="TFS2M"/>
    <property type="match status" value="1"/>
</dbReference>
<dbReference type="Gene3D" id="1.10.472.30">
    <property type="entry name" value="Transcription elongation factor S-II, central domain"/>
    <property type="match status" value="1"/>
</dbReference>
<feature type="compositionally biased region" description="Basic and acidic residues" evidence="1">
    <location>
        <begin position="468"/>
        <end position="485"/>
    </location>
</feature>
<dbReference type="Proteomes" id="UP001164929">
    <property type="component" value="Chromosome 3"/>
</dbReference>
<feature type="compositionally biased region" description="Polar residues" evidence="1">
    <location>
        <begin position="382"/>
        <end position="391"/>
    </location>
</feature>
<dbReference type="PROSITE" id="PS51038">
    <property type="entry name" value="BAH"/>
    <property type="match status" value="1"/>
</dbReference>
<feature type="compositionally biased region" description="Polar residues" evidence="1">
    <location>
        <begin position="26"/>
        <end position="35"/>
    </location>
</feature>
<dbReference type="Pfam" id="PF12043">
    <property type="entry name" value="DUF3527"/>
    <property type="match status" value="1"/>
</dbReference>
<gene>
    <name evidence="4" type="ORF">NC653_009076</name>
</gene>